<feature type="binding site" evidence="6">
    <location>
        <position position="167"/>
    </location>
    <ligand>
        <name>ATP</name>
        <dbReference type="ChEBI" id="CHEBI:30616"/>
    </ligand>
</feature>
<feature type="compositionally biased region" description="Low complexity" evidence="7">
    <location>
        <begin position="97"/>
        <end position="114"/>
    </location>
</feature>
<feature type="compositionally biased region" description="Basic and acidic residues" evidence="7">
    <location>
        <begin position="607"/>
        <end position="617"/>
    </location>
</feature>
<name>A0A077WTH9_9FUNG</name>
<dbReference type="PROSITE" id="PS50011">
    <property type="entry name" value="PROTEIN_KINASE_DOM"/>
    <property type="match status" value="1"/>
</dbReference>
<feature type="compositionally biased region" description="Polar residues" evidence="7">
    <location>
        <begin position="544"/>
        <end position="555"/>
    </location>
</feature>
<evidence type="ECO:0000256" key="3">
    <source>
        <dbReference type="ARBA" id="ARBA00022741"/>
    </source>
</evidence>
<proteinExistence type="predicted"/>
<evidence type="ECO:0000256" key="7">
    <source>
        <dbReference type="SAM" id="MobiDB-lite"/>
    </source>
</evidence>
<dbReference type="Gene3D" id="3.30.200.20">
    <property type="entry name" value="Phosphorylase Kinase, domain 1"/>
    <property type="match status" value="1"/>
</dbReference>
<gene>
    <name evidence="9" type="ORF">LRAMOSA11065</name>
</gene>
<dbReference type="SUPFAM" id="SSF56112">
    <property type="entry name" value="Protein kinase-like (PK-like)"/>
    <property type="match status" value="1"/>
</dbReference>
<evidence type="ECO:0000256" key="5">
    <source>
        <dbReference type="ARBA" id="ARBA00022840"/>
    </source>
</evidence>
<dbReference type="PROSITE" id="PS00108">
    <property type="entry name" value="PROTEIN_KINASE_ST"/>
    <property type="match status" value="1"/>
</dbReference>
<dbReference type="AlphaFoldDB" id="A0A077WTH9"/>
<dbReference type="GO" id="GO:0007165">
    <property type="term" value="P:signal transduction"/>
    <property type="evidence" value="ECO:0007669"/>
    <property type="project" value="TreeGrafter"/>
</dbReference>
<dbReference type="PANTHER" id="PTHR43895">
    <property type="entry name" value="CALCIUM/CALMODULIN-DEPENDENT PROTEIN KINASE KINASE-RELATED"/>
    <property type="match status" value="1"/>
</dbReference>
<dbReference type="SMART" id="SM00220">
    <property type="entry name" value="S_TKc"/>
    <property type="match status" value="1"/>
</dbReference>
<feature type="region of interest" description="Disordered" evidence="7">
    <location>
        <begin position="513"/>
        <end position="623"/>
    </location>
</feature>
<keyword evidence="2" id="KW-0808">Transferase</keyword>
<evidence type="ECO:0000259" key="8">
    <source>
        <dbReference type="PROSITE" id="PS50011"/>
    </source>
</evidence>
<sequence length="641" mass="72072">MQKQPSSSSSRSSHASPIPPCRPRRQSVSIAAAASANRKDDSYLTAGTSLTPWKSADSLISTSHDQSSSSSRKKDVHHLFTDNVPWSITQRLRKFSLSRPTSASSSSKQPTTPTVVETHTINKDYDPTTGNKILNNKYMIVREIGRGVHGKVKLAEDIESHDLVAIKIVDKRARQRQLGYNLLRGGASSNANGSGGHVNATRRLADQYRENEQKIRREIAILKKCAHPHVVRLLEVMDDPASHKLYMALEYMEGGEIQWRDENEMPVMDMEETRSIFRSVVSGLDYLHYQGIIHRDIKPANLLLTRDRVVKISDFGVSYLNEHLAGNHDTIPEEMEQDDGCCDKIDRELAETAGTPAFFAPELCSTGEDVDDTKRRRRHRITKAIDVWALGVTLHCFVFGRCPFTAANEFELFNIIPKEPLQFPDPDEIGFDISDQLQDLLHRLLTKDPEKRITLEQVKHHPWVIEDLEHPEQWWQEADPCRYKAVEVTDDEVNHAVTMMDRIRKSIQKLSSSLSHLTQGITRRRSKTVSYSTTDDTITPPSSGPQSATPTSGINTGHHHNISSSPSSHHRPHSSLSDDTMHSSRYPLEHQPSSTTSYEDNTSGYYGDDRPTLDREVSTASSSSDMPIMIGRYRGGLDLKG</sequence>
<feature type="compositionally biased region" description="Low complexity" evidence="7">
    <location>
        <begin position="1"/>
        <end position="16"/>
    </location>
</feature>
<feature type="domain" description="Protein kinase" evidence="8">
    <location>
        <begin position="138"/>
        <end position="464"/>
    </location>
</feature>
<accession>A0A077WTH9</accession>
<dbReference type="InterPro" id="IPR011009">
    <property type="entry name" value="Kinase-like_dom_sf"/>
</dbReference>
<dbReference type="InterPro" id="IPR008271">
    <property type="entry name" value="Ser/Thr_kinase_AS"/>
</dbReference>
<feature type="compositionally biased region" description="Polar residues" evidence="7">
    <location>
        <begin position="591"/>
        <end position="604"/>
    </location>
</feature>
<keyword evidence="3 6" id="KW-0547">Nucleotide-binding</keyword>
<dbReference type="EMBL" id="LK023336">
    <property type="protein sequence ID" value="CDS10579.1"/>
    <property type="molecule type" value="Genomic_DNA"/>
</dbReference>
<feature type="compositionally biased region" description="Low complexity" evidence="7">
    <location>
        <begin position="530"/>
        <end position="541"/>
    </location>
</feature>
<dbReference type="InterPro" id="IPR017441">
    <property type="entry name" value="Protein_kinase_ATP_BS"/>
</dbReference>
<organism evidence="9">
    <name type="scientific">Lichtheimia ramosa</name>
    <dbReference type="NCBI Taxonomy" id="688394"/>
    <lineage>
        <taxon>Eukaryota</taxon>
        <taxon>Fungi</taxon>
        <taxon>Fungi incertae sedis</taxon>
        <taxon>Mucoromycota</taxon>
        <taxon>Mucoromycotina</taxon>
        <taxon>Mucoromycetes</taxon>
        <taxon>Mucorales</taxon>
        <taxon>Lichtheimiaceae</taxon>
        <taxon>Lichtheimia</taxon>
    </lineage>
</organism>
<evidence type="ECO:0000313" key="9">
    <source>
        <dbReference type="EMBL" id="CDS10579.1"/>
    </source>
</evidence>
<dbReference type="OrthoDB" id="68483at2759"/>
<dbReference type="Gene3D" id="1.10.510.10">
    <property type="entry name" value="Transferase(Phosphotransferase) domain 1"/>
    <property type="match status" value="1"/>
</dbReference>
<dbReference type="Pfam" id="PF00069">
    <property type="entry name" value="Pkinase"/>
    <property type="match status" value="1"/>
</dbReference>
<reference evidence="9" key="1">
    <citation type="journal article" date="2014" name="Genome Announc.">
        <title>De novo whole-genome sequence and genome annotation of Lichtheimia ramosa.</title>
        <authorList>
            <person name="Linde J."/>
            <person name="Schwartze V."/>
            <person name="Binder U."/>
            <person name="Lass-Florl C."/>
            <person name="Voigt K."/>
            <person name="Horn F."/>
        </authorList>
    </citation>
    <scope>NUCLEOTIDE SEQUENCE</scope>
    <source>
        <strain evidence="9">JMRC FSU:6197</strain>
    </source>
</reference>
<evidence type="ECO:0000256" key="6">
    <source>
        <dbReference type="PROSITE-ProRule" id="PRU10141"/>
    </source>
</evidence>
<evidence type="ECO:0000256" key="4">
    <source>
        <dbReference type="ARBA" id="ARBA00022777"/>
    </source>
</evidence>
<dbReference type="PROSITE" id="PS00107">
    <property type="entry name" value="PROTEIN_KINASE_ATP"/>
    <property type="match status" value="1"/>
</dbReference>
<dbReference type="InterPro" id="IPR000719">
    <property type="entry name" value="Prot_kinase_dom"/>
</dbReference>
<feature type="region of interest" description="Disordered" evidence="7">
    <location>
        <begin position="1"/>
        <end position="45"/>
    </location>
</feature>
<dbReference type="CDD" id="cd14008">
    <property type="entry name" value="STKc_LKB1_CaMKK"/>
    <property type="match status" value="1"/>
</dbReference>
<evidence type="ECO:0000256" key="1">
    <source>
        <dbReference type="ARBA" id="ARBA00022527"/>
    </source>
</evidence>
<feature type="region of interest" description="Disordered" evidence="7">
    <location>
        <begin position="97"/>
        <end position="123"/>
    </location>
</feature>
<dbReference type="GO" id="GO:0004674">
    <property type="term" value="F:protein serine/threonine kinase activity"/>
    <property type="evidence" value="ECO:0007669"/>
    <property type="project" value="UniProtKB-KW"/>
</dbReference>
<dbReference type="PANTHER" id="PTHR43895:SF152">
    <property type="entry name" value="SERINE_THREONINE-PROTEIN KINASE TOS3"/>
    <property type="match status" value="1"/>
</dbReference>
<keyword evidence="5 6" id="KW-0067">ATP-binding</keyword>
<dbReference type="GO" id="GO:0005524">
    <property type="term" value="F:ATP binding"/>
    <property type="evidence" value="ECO:0007669"/>
    <property type="project" value="UniProtKB-UniRule"/>
</dbReference>
<keyword evidence="4" id="KW-0418">Kinase</keyword>
<protein>
    <recommendedName>
        <fullName evidence="8">Protein kinase domain-containing protein</fullName>
    </recommendedName>
</protein>
<evidence type="ECO:0000256" key="2">
    <source>
        <dbReference type="ARBA" id="ARBA00022679"/>
    </source>
</evidence>
<keyword evidence="1" id="KW-0723">Serine/threonine-protein kinase</keyword>